<dbReference type="Proteomes" id="UP000317728">
    <property type="component" value="Chromosome"/>
</dbReference>
<dbReference type="OrthoDB" id="8701707at2"/>
<dbReference type="PROSITE" id="PS50977">
    <property type="entry name" value="HTH_TETR_2"/>
    <property type="match status" value="1"/>
</dbReference>
<accession>A0A0E3XQY7</accession>
<keyword evidence="1 2" id="KW-0238">DNA-binding</keyword>
<dbReference type="AlphaFoldDB" id="A0A0E3XQY7"/>
<dbReference type="Gene3D" id="1.10.357.10">
    <property type="entry name" value="Tetracycline Repressor, domain 2"/>
    <property type="match status" value="1"/>
</dbReference>
<organism evidence="4 5">
    <name type="scientific">Mycobacteroides chelonae</name>
    <name type="common">Mycobacterium chelonae</name>
    <dbReference type="NCBI Taxonomy" id="1774"/>
    <lineage>
        <taxon>Bacteria</taxon>
        <taxon>Bacillati</taxon>
        <taxon>Actinomycetota</taxon>
        <taxon>Actinomycetes</taxon>
        <taxon>Mycobacteriales</taxon>
        <taxon>Mycobacteriaceae</taxon>
        <taxon>Mycobacteroides</taxon>
    </lineage>
</organism>
<dbReference type="InterPro" id="IPR001647">
    <property type="entry name" value="HTH_TetR"/>
</dbReference>
<evidence type="ECO:0000313" key="5">
    <source>
        <dbReference type="Proteomes" id="UP000317728"/>
    </source>
</evidence>
<dbReference type="RefSeq" id="WP_046254320.1">
    <property type="nucleotide sequence ID" value="NZ_CP010946.1"/>
</dbReference>
<evidence type="ECO:0000256" key="2">
    <source>
        <dbReference type="PROSITE-ProRule" id="PRU00335"/>
    </source>
</evidence>
<dbReference type="Pfam" id="PF00440">
    <property type="entry name" value="TetR_N"/>
    <property type="match status" value="1"/>
</dbReference>
<feature type="DNA-binding region" description="H-T-H motif" evidence="2">
    <location>
        <begin position="29"/>
        <end position="48"/>
    </location>
</feature>
<protein>
    <submittedName>
        <fullName evidence="4">TetR/AcrR family transcriptional regulator</fullName>
    </submittedName>
</protein>
<sequence length="190" mass="20606">MAPERKHTSDAILDAVRSLLLDGGPRAATIAAIAEASGAPPGTLNHRFGNREAIMSATWLRAVERFHQHALHALRTSADPVEIAVALALSVPAFARAYPEDARLLLSLRSADVLGTDAGSTLDEMNEPLFTSVRDLTRAIYGRTDARSRDRLTRAVVDLPYAAVRRHMPALPAWLEEDLADAVRTLLAAR</sequence>
<dbReference type="InterPro" id="IPR009057">
    <property type="entry name" value="Homeodomain-like_sf"/>
</dbReference>
<dbReference type="EMBL" id="CP041150">
    <property type="protein sequence ID" value="QDF71706.1"/>
    <property type="molecule type" value="Genomic_DNA"/>
</dbReference>
<feature type="domain" description="HTH tetR-type" evidence="3">
    <location>
        <begin position="6"/>
        <end position="66"/>
    </location>
</feature>
<dbReference type="SUPFAM" id="SSF46689">
    <property type="entry name" value="Homeodomain-like"/>
    <property type="match status" value="1"/>
</dbReference>
<evidence type="ECO:0000313" key="4">
    <source>
        <dbReference type="EMBL" id="QDF71706.1"/>
    </source>
</evidence>
<dbReference type="GeneID" id="31680907"/>
<gene>
    <name evidence="4" type="ORF">FJK96_17145</name>
</gene>
<reference evidence="4 5" key="1">
    <citation type="submission" date="2019-06" db="EMBL/GenBank/DDBJ databases">
        <title>Whole geneome sequnce of Mycobacteroides chelonae M77 isolated from bovine milk from Meghalaya, India.</title>
        <authorList>
            <person name="Vise E."/>
            <person name="Das S."/>
            <person name="Garg A."/>
            <person name="Ghatak S."/>
            <person name="Shakuntala I."/>
            <person name="Milton A.A.P."/>
            <person name="Karam A."/>
            <person name="Sanjukta R."/>
            <person name="Puro K."/>
            <person name="Sen A."/>
        </authorList>
    </citation>
    <scope>NUCLEOTIDE SEQUENCE [LARGE SCALE GENOMIC DNA]</scope>
    <source>
        <strain evidence="4 5">M77</strain>
    </source>
</reference>
<evidence type="ECO:0000259" key="3">
    <source>
        <dbReference type="PROSITE" id="PS50977"/>
    </source>
</evidence>
<name>A0A0E3XQY7_MYCCH</name>
<dbReference type="GO" id="GO:0003677">
    <property type="term" value="F:DNA binding"/>
    <property type="evidence" value="ECO:0007669"/>
    <property type="project" value="UniProtKB-UniRule"/>
</dbReference>
<evidence type="ECO:0000256" key="1">
    <source>
        <dbReference type="ARBA" id="ARBA00023125"/>
    </source>
</evidence>
<proteinExistence type="predicted"/>